<dbReference type="GO" id="GO:0004803">
    <property type="term" value="F:transposase activity"/>
    <property type="evidence" value="ECO:0007669"/>
    <property type="project" value="InterPro"/>
</dbReference>
<protein>
    <recommendedName>
        <fullName evidence="3">Transposase</fullName>
    </recommendedName>
</protein>
<dbReference type="AlphaFoldDB" id="A0A3A3FMF5"/>
<gene>
    <name evidence="1" type="ORF">D3878_23305</name>
</gene>
<dbReference type="Pfam" id="PF01527">
    <property type="entry name" value="HTH_Tnp_1"/>
    <property type="match status" value="1"/>
</dbReference>
<proteinExistence type="predicted"/>
<dbReference type="GO" id="GO:0006313">
    <property type="term" value="P:DNA transposition"/>
    <property type="evidence" value="ECO:0007669"/>
    <property type="project" value="InterPro"/>
</dbReference>
<keyword evidence="2" id="KW-1185">Reference proteome</keyword>
<dbReference type="OrthoDB" id="3376843at2"/>
<dbReference type="NCBIfam" id="NF047595">
    <property type="entry name" value="IS66_ISRel24_TnpA"/>
    <property type="match status" value="1"/>
</dbReference>
<name>A0A3A3FMF5_9BURK</name>
<comment type="caution">
    <text evidence="1">The sequence shown here is derived from an EMBL/GenBank/DDBJ whole genome shotgun (WGS) entry which is preliminary data.</text>
</comment>
<evidence type="ECO:0008006" key="3">
    <source>
        <dbReference type="Google" id="ProtNLM"/>
    </source>
</evidence>
<dbReference type="SUPFAM" id="SSF48295">
    <property type="entry name" value="TrpR-like"/>
    <property type="match status" value="1"/>
</dbReference>
<evidence type="ECO:0000313" key="1">
    <source>
        <dbReference type="EMBL" id="RJF96449.1"/>
    </source>
</evidence>
<dbReference type="InterPro" id="IPR002514">
    <property type="entry name" value="Transposase_8"/>
</dbReference>
<organism evidence="1 2">
    <name type="scientific">Noviherbaspirillum sedimenti</name>
    <dbReference type="NCBI Taxonomy" id="2320865"/>
    <lineage>
        <taxon>Bacteria</taxon>
        <taxon>Pseudomonadati</taxon>
        <taxon>Pseudomonadota</taxon>
        <taxon>Betaproteobacteria</taxon>
        <taxon>Burkholderiales</taxon>
        <taxon>Oxalobacteraceae</taxon>
        <taxon>Noviherbaspirillum</taxon>
    </lineage>
</organism>
<reference evidence="2" key="1">
    <citation type="submission" date="2018-09" db="EMBL/GenBank/DDBJ databases">
        <authorList>
            <person name="Zhu H."/>
        </authorList>
    </citation>
    <scope>NUCLEOTIDE SEQUENCE [LARGE SCALE GENOMIC DNA]</scope>
    <source>
        <strain evidence="2">K1S02-23</strain>
    </source>
</reference>
<dbReference type="Proteomes" id="UP000266327">
    <property type="component" value="Unassembled WGS sequence"/>
</dbReference>
<dbReference type="GO" id="GO:0043565">
    <property type="term" value="F:sequence-specific DNA binding"/>
    <property type="evidence" value="ECO:0007669"/>
    <property type="project" value="InterPro"/>
</dbReference>
<evidence type="ECO:0000313" key="2">
    <source>
        <dbReference type="Proteomes" id="UP000266327"/>
    </source>
</evidence>
<sequence>MYRLDESIQIIHDSSRYFLVGTIVDSLILEGRRKRRPNFPVAFKKQLAQQASEPGASVSHLAQQHGINVNMLFKWRRHLVAGLFDAAPAPQAMLPVTIVETAAAVAPASTPRLLATTETASTTDTRVARQGIMEIAIADVTLRFDGHADLAMLHAVLRMLRP</sequence>
<dbReference type="InterPro" id="IPR010921">
    <property type="entry name" value="Trp_repressor/repl_initiator"/>
</dbReference>
<accession>A0A3A3FMF5</accession>
<dbReference type="EMBL" id="QYUQ01000004">
    <property type="protein sequence ID" value="RJF96449.1"/>
    <property type="molecule type" value="Genomic_DNA"/>
</dbReference>